<reference evidence="2" key="2">
    <citation type="submission" date="2015-01" db="EMBL/GenBank/DDBJ databases">
        <title>Evolutionary Origins and Diversification of the Mycorrhizal Mutualists.</title>
        <authorList>
            <consortium name="DOE Joint Genome Institute"/>
            <consortium name="Mycorrhizal Genomics Consortium"/>
            <person name="Kohler A."/>
            <person name="Kuo A."/>
            <person name="Nagy L.G."/>
            <person name="Floudas D."/>
            <person name="Copeland A."/>
            <person name="Barry K.W."/>
            <person name="Cichocki N."/>
            <person name="Veneault-Fourrey C."/>
            <person name="LaButti K."/>
            <person name="Lindquist E.A."/>
            <person name="Lipzen A."/>
            <person name="Lundell T."/>
            <person name="Morin E."/>
            <person name="Murat C."/>
            <person name="Riley R."/>
            <person name="Ohm R."/>
            <person name="Sun H."/>
            <person name="Tunlid A."/>
            <person name="Henrissat B."/>
            <person name="Grigoriev I.V."/>
            <person name="Hibbett D.S."/>
            <person name="Martin F."/>
        </authorList>
    </citation>
    <scope>NUCLEOTIDE SEQUENCE [LARGE SCALE GENOMIC DNA]</scope>
    <source>
        <strain evidence="2">441</strain>
    </source>
</reference>
<reference evidence="1 2" key="1">
    <citation type="submission" date="2014-04" db="EMBL/GenBank/DDBJ databases">
        <authorList>
            <consortium name="DOE Joint Genome Institute"/>
            <person name="Kuo A."/>
            <person name="Kohler A."/>
            <person name="Costa M.D."/>
            <person name="Nagy L.G."/>
            <person name="Floudas D."/>
            <person name="Copeland A."/>
            <person name="Barry K.W."/>
            <person name="Cichocki N."/>
            <person name="Veneault-Fourrey C."/>
            <person name="LaButti K."/>
            <person name="Lindquist E.A."/>
            <person name="Lipzen A."/>
            <person name="Lundell T."/>
            <person name="Morin E."/>
            <person name="Murat C."/>
            <person name="Sun H."/>
            <person name="Tunlid A."/>
            <person name="Henrissat B."/>
            <person name="Grigoriev I.V."/>
            <person name="Hibbett D.S."/>
            <person name="Martin F."/>
            <person name="Nordberg H.P."/>
            <person name="Cantor M.N."/>
            <person name="Hua S.X."/>
        </authorList>
    </citation>
    <scope>NUCLEOTIDE SEQUENCE [LARGE SCALE GENOMIC DNA]</scope>
    <source>
        <strain evidence="1 2">441</strain>
    </source>
</reference>
<keyword evidence="2" id="KW-1185">Reference proteome</keyword>
<feature type="non-terminal residue" evidence="1">
    <location>
        <position position="58"/>
    </location>
</feature>
<proteinExistence type="predicted"/>
<dbReference type="HOGENOM" id="CLU_2984645_0_0_1"/>
<dbReference type="EMBL" id="KN833740">
    <property type="protein sequence ID" value="KIK22377.1"/>
    <property type="molecule type" value="Genomic_DNA"/>
</dbReference>
<accession>A0A0C9ZIP3</accession>
<sequence length="58" mass="6525">MLPDSTQQERDAFPPEKTACGPSFATCRRVHERLNTRTFGGACWKEENKSKALNLRGS</sequence>
<organism evidence="1 2">
    <name type="scientific">Pisolithus microcarpus 441</name>
    <dbReference type="NCBI Taxonomy" id="765257"/>
    <lineage>
        <taxon>Eukaryota</taxon>
        <taxon>Fungi</taxon>
        <taxon>Dikarya</taxon>
        <taxon>Basidiomycota</taxon>
        <taxon>Agaricomycotina</taxon>
        <taxon>Agaricomycetes</taxon>
        <taxon>Agaricomycetidae</taxon>
        <taxon>Boletales</taxon>
        <taxon>Sclerodermatineae</taxon>
        <taxon>Pisolithaceae</taxon>
        <taxon>Pisolithus</taxon>
    </lineage>
</organism>
<evidence type="ECO:0000313" key="2">
    <source>
        <dbReference type="Proteomes" id="UP000054018"/>
    </source>
</evidence>
<protein>
    <submittedName>
        <fullName evidence="1">Uncharacterized protein</fullName>
    </submittedName>
</protein>
<name>A0A0C9ZIP3_9AGAM</name>
<gene>
    <name evidence="1" type="ORF">PISMIDRAFT_680410</name>
</gene>
<evidence type="ECO:0000313" key="1">
    <source>
        <dbReference type="EMBL" id="KIK22377.1"/>
    </source>
</evidence>
<dbReference type="AlphaFoldDB" id="A0A0C9ZIP3"/>
<dbReference type="Proteomes" id="UP000054018">
    <property type="component" value="Unassembled WGS sequence"/>
</dbReference>